<reference evidence="2 3" key="1">
    <citation type="submission" date="2020-08" db="EMBL/GenBank/DDBJ databases">
        <title>Genome public.</title>
        <authorList>
            <person name="Liu C."/>
            <person name="Sun Q."/>
        </authorList>
    </citation>
    <scope>NUCLEOTIDE SEQUENCE [LARGE SCALE GENOMIC DNA]</scope>
    <source>
        <strain evidence="2 3">New-7</strain>
    </source>
</reference>
<name>A0ABR7CM08_9BACT</name>
<feature type="chain" id="PRO_5045360827" description="Major fimbrial subunit protein N-terminal domain-containing protein" evidence="1">
    <location>
        <begin position="19"/>
        <end position="409"/>
    </location>
</feature>
<evidence type="ECO:0000313" key="3">
    <source>
        <dbReference type="Proteomes" id="UP000636891"/>
    </source>
</evidence>
<protein>
    <recommendedName>
        <fullName evidence="4">Major fimbrial subunit protein N-terminal domain-containing protein</fullName>
    </recommendedName>
</protein>
<accession>A0ABR7CM08</accession>
<gene>
    <name evidence="2" type="ORF">H8S08_06235</name>
</gene>
<evidence type="ECO:0008006" key="4">
    <source>
        <dbReference type="Google" id="ProtNLM"/>
    </source>
</evidence>
<dbReference type="PROSITE" id="PS51257">
    <property type="entry name" value="PROKAR_LIPOPROTEIN"/>
    <property type="match status" value="1"/>
</dbReference>
<feature type="signal peptide" evidence="1">
    <location>
        <begin position="1"/>
        <end position="18"/>
    </location>
</feature>
<comment type="caution">
    <text evidence="2">The sequence shown here is derived from an EMBL/GenBank/DDBJ whole genome shotgun (WGS) entry which is preliminary data.</text>
</comment>
<keyword evidence="3" id="KW-1185">Reference proteome</keyword>
<keyword evidence="1" id="KW-0732">Signal</keyword>
<proteinExistence type="predicted"/>
<evidence type="ECO:0000256" key="1">
    <source>
        <dbReference type="SAM" id="SignalP"/>
    </source>
</evidence>
<dbReference type="Proteomes" id="UP000636891">
    <property type="component" value="Unassembled WGS sequence"/>
</dbReference>
<dbReference type="EMBL" id="JACOOK010000003">
    <property type="protein sequence ID" value="MBC5616617.1"/>
    <property type="molecule type" value="Genomic_DNA"/>
</dbReference>
<dbReference type="RefSeq" id="WP_118657171.1">
    <property type="nucleotide sequence ID" value="NZ_JACOOK010000003.1"/>
</dbReference>
<evidence type="ECO:0000313" key="2">
    <source>
        <dbReference type="EMBL" id="MBC5616617.1"/>
    </source>
</evidence>
<organism evidence="2 3">
    <name type="scientific">Alistipes hominis</name>
    <dbReference type="NCBI Taxonomy" id="2763015"/>
    <lineage>
        <taxon>Bacteria</taxon>
        <taxon>Pseudomonadati</taxon>
        <taxon>Bacteroidota</taxon>
        <taxon>Bacteroidia</taxon>
        <taxon>Bacteroidales</taxon>
        <taxon>Rikenellaceae</taxon>
        <taxon>Alistipes</taxon>
    </lineage>
</organism>
<sequence length="409" mass="44043">MKTFNYFFAAFLSLGILASCSKDTDPGGPSAPAGEKHVVISMGGVQTKAAGPVDPLLKTADVDNIAIFVTNSAGTILKKVEVDKDLTADSDWDKLTDVGLLIPNVGTEASDLAVYGNYKKGLETYVTGGVGDKVTVAAAYSQQQGSKVLFAGTGALSAFDVNVENVNDENVYTFTGTVKIEPVMARIQVKKVSFVESGSETVTNTSNGKSALVEWEGLTGDLLGVYFNNFYKQYNGAAVAASLMTNTTAFERATEGKWLFGSDAAQTDEATYASYNQWSSGAYAAYDLDEFNDPTDPDAKKCFAFNFFPGQTPYLHFSLANVAATSITSADEDAYNPRLLPLSKFANVVNYTTASGNVTFEAGKIYNVNIEIKPQFMHTDLNPVAYNITLTITIADWQEENIDPEFQQL</sequence>